<dbReference type="Proteomes" id="UP000177876">
    <property type="component" value="Unassembled WGS sequence"/>
</dbReference>
<evidence type="ECO:0000313" key="8">
    <source>
        <dbReference type="Proteomes" id="UP000177876"/>
    </source>
</evidence>
<keyword evidence="3" id="KW-0520">NAD</keyword>
<dbReference type="FunFam" id="3.40.50.720:FF:000203">
    <property type="entry name" value="D-3-phosphoglycerate dehydrogenase (SerA)"/>
    <property type="match status" value="1"/>
</dbReference>
<sequence length="319" mass="34520">MPKIVVLSPIPIELLQAMLPVGVDAEIYAGDIGPGLIEAVRGADIIIGDYTYRLPIDAEVAKAARGCRLIQQPSVGYQHIDLEATRSEGIPVGNAGVANVVAVAEQTIMFALCLLKKALHFHEKTAAGEWAQQDAFTMGSFELMGKTLGIVGMGNIGKEVARRAKPFSCRTLYHDIVALPVELESELGAERMELEELLGISDIVTLHVPLLPATKNLMNRERLSLMKPTAYLLNLARGEAVDEEALAEALSEGRLAGAGIDVFREEPLNPDNPLLKLNNVILSPHIAGVTNESRARILMVTIENVNRVLQGEKPMNIVN</sequence>
<dbReference type="PANTHER" id="PTHR43761">
    <property type="entry name" value="D-ISOMER SPECIFIC 2-HYDROXYACID DEHYDROGENASE FAMILY PROTEIN (AFU_ORTHOLOGUE AFUA_1G13630)"/>
    <property type="match status" value="1"/>
</dbReference>
<dbReference type="GO" id="GO:0051287">
    <property type="term" value="F:NAD binding"/>
    <property type="evidence" value="ECO:0007669"/>
    <property type="project" value="InterPro"/>
</dbReference>
<dbReference type="InterPro" id="IPR006140">
    <property type="entry name" value="D-isomer_DH_NAD-bd"/>
</dbReference>
<reference evidence="7 8" key="1">
    <citation type="journal article" date="2016" name="Nat. Commun.">
        <title>Thousands of microbial genomes shed light on interconnected biogeochemical processes in an aquifer system.</title>
        <authorList>
            <person name="Anantharaman K."/>
            <person name="Brown C.T."/>
            <person name="Hug L.A."/>
            <person name="Sharon I."/>
            <person name="Castelle C.J."/>
            <person name="Probst A.J."/>
            <person name="Thomas B.C."/>
            <person name="Singh A."/>
            <person name="Wilkins M.J."/>
            <person name="Karaoz U."/>
            <person name="Brodie E.L."/>
            <person name="Williams K.H."/>
            <person name="Hubbard S.S."/>
            <person name="Banfield J.F."/>
        </authorList>
    </citation>
    <scope>NUCLEOTIDE SEQUENCE [LARGE SCALE GENOMIC DNA]</scope>
</reference>
<dbReference type="SUPFAM" id="SSF51735">
    <property type="entry name" value="NAD(P)-binding Rossmann-fold domains"/>
    <property type="match status" value="1"/>
</dbReference>
<dbReference type="PANTHER" id="PTHR43761:SF1">
    <property type="entry name" value="D-ISOMER SPECIFIC 2-HYDROXYACID DEHYDROGENASE CATALYTIC DOMAIN-CONTAINING PROTEIN-RELATED"/>
    <property type="match status" value="1"/>
</dbReference>
<protein>
    <recommendedName>
        <fullName evidence="9">Hydroxyacid dehydrogenase</fullName>
    </recommendedName>
</protein>
<evidence type="ECO:0000259" key="5">
    <source>
        <dbReference type="Pfam" id="PF00389"/>
    </source>
</evidence>
<comment type="caution">
    <text evidence="7">The sequence shown here is derived from an EMBL/GenBank/DDBJ whole genome shotgun (WGS) entry which is preliminary data.</text>
</comment>
<dbReference type="STRING" id="1797197.A2Y75_00400"/>
<accession>A0A1F2WQ67</accession>
<evidence type="ECO:0000259" key="6">
    <source>
        <dbReference type="Pfam" id="PF02826"/>
    </source>
</evidence>
<evidence type="ECO:0000256" key="1">
    <source>
        <dbReference type="ARBA" id="ARBA00005854"/>
    </source>
</evidence>
<gene>
    <name evidence="7" type="ORF">A2Y75_00400</name>
</gene>
<feature type="domain" description="D-isomer specific 2-hydroxyacid dehydrogenase catalytic" evidence="5">
    <location>
        <begin position="22"/>
        <end position="319"/>
    </location>
</feature>
<proteinExistence type="inferred from homology"/>
<feature type="domain" description="D-isomer specific 2-hydroxyacid dehydrogenase NAD-binding" evidence="6">
    <location>
        <begin position="109"/>
        <end position="287"/>
    </location>
</feature>
<dbReference type="Gene3D" id="3.40.50.720">
    <property type="entry name" value="NAD(P)-binding Rossmann-like Domain"/>
    <property type="match status" value="2"/>
</dbReference>
<dbReference type="AlphaFoldDB" id="A0A1F2WQ67"/>
<dbReference type="EMBL" id="MELK01000019">
    <property type="protein sequence ID" value="OFW58983.1"/>
    <property type="molecule type" value="Genomic_DNA"/>
</dbReference>
<dbReference type="Pfam" id="PF00389">
    <property type="entry name" value="2-Hacid_dh"/>
    <property type="match status" value="1"/>
</dbReference>
<dbReference type="GO" id="GO:0016616">
    <property type="term" value="F:oxidoreductase activity, acting on the CH-OH group of donors, NAD or NADP as acceptor"/>
    <property type="evidence" value="ECO:0007669"/>
    <property type="project" value="InterPro"/>
</dbReference>
<dbReference type="InterPro" id="IPR006139">
    <property type="entry name" value="D-isomer_2_OHA_DH_cat_dom"/>
</dbReference>
<evidence type="ECO:0000256" key="4">
    <source>
        <dbReference type="RuleBase" id="RU003719"/>
    </source>
</evidence>
<dbReference type="InterPro" id="IPR029753">
    <property type="entry name" value="D-isomer_DH_CS"/>
</dbReference>
<dbReference type="InterPro" id="IPR050418">
    <property type="entry name" value="D-iso_2-hydroxyacid_DH_PdxB"/>
</dbReference>
<organism evidence="7 8">
    <name type="scientific">Candidatus Solincola sediminis</name>
    <dbReference type="NCBI Taxonomy" id="1797199"/>
    <lineage>
        <taxon>Bacteria</taxon>
        <taxon>Bacillati</taxon>
        <taxon>Actinomycetota</taxon>
        <taxon>Candidatus Geothermincolia</taxon>
        <taxon>Candidatus Geothermincolales</taxon>
        <taxon>Candidatus Geothermincolaceae</taxon>
        <taxon>Candidatus Solincola</taxon>
    </lineage>
</organism>
<dbReference type="InterPro" id="IPR036291">
    <property type="entry name" value="NAD(P)-bd_dom_sf"/>
</dbReference>
<name>A0A1F2WQ67_9ACTN</name>
<evidence type="ECO:0000256" key="3">
    <source>
        <dbReference type="ARBA" id="ARBA00023027"/>
    </source>
</evidence>
<keyword evidence="2 4" id="KW-0560">Oxidoreductase</keyword>
<dbReference type="PROSITE" id="PS00065">
    <property type="entry name" value="D_2_HYDROXYACID_DH_1"/>
    <property type="match status" value="1"/>
</dbReference>
<comment type="similarity">
    <text evidence="1 4">Belongs to the D-isomer specific 2-hydroxyacid dehydrogenase family.</text>
</comment>
<dbReference type="PROSITE" id="PS00670">
    <property type="entry name" value="D_2_HYDROXYACID_DH_2"/>
    <property type="match status" value="1"/>
</dbReference>
<dbReference type="InterPro" id="IPR029752">
    <property type="entry name" value="D-isomer_DH_CS1"/>
</dbReference>
<evidence type="ECO:0008006" key="9">
    <source>
        <dbReference type="Google" id="ProtNLM"/>
    </source>
</evidence>
<evidence type="ECO:0000256" key="2">
    <source>
        <dbReference type="ARBA" id="ARBA00023002"/>
    </source>
</evidence>
<dbReference type="SUPFAM" id="SSF52283">
    <property type="entry name" value="Formate/glycerate dehydrogenase catalytic domain-like"/>
    <property type="match status" value="1"/>
</dbReference>
<evidence type="ECO:0000313" key="7">
    <source>
        <dbReference type="EMBL" id="OFW58983.1"/>
    </source>
</evidence>
<dbReference type="CDD" id="cd12175">
    <property type="entry name" value="2-Hacid_dh_11"/>
    <property type="match status" value="1"/>
</dbReference>
<dbReference type="Pfam" id="PF02826">
    <property type="entry name" value="2-Hacid_dh_C"/>
    <property type="match status" value="1"/>
</dbReference>